<dbReference type="InterPro" id="IPR024370">
    <property type="entry name" value="PBP_domain"/>
</dbReference>
<dbReference type="InterPro" id="IPR036390">
    <property type="entry name" value="WH_DNA-bd_sf"/>
</dbReference>
<accession>A0A934SNZ7</accession>
<feature type="domain" description="PBP" evidence="1">
    <location>
        <begin position="141"/>
        <end position="323"/>
    </location>
</feature>
<dbReference type="Gene3D" id="1.10.10.10">
    <property type="entry name" value="Winged helix-like DNA-binding domain superfamily/Winged helix DNA-binding domain"/>
    <property type="match status" value="1"/>
</dbReference>
<dbReference type="SUPFAM" id="SSF46785">
    <property type="entry name" value="Winged helix' DNA-binding domain"/>
    <property type="match status" value="1"/>
</dbReference>
<comment type="caution">
    <text evidence="2">The sequence shown here is derived from an EMBL/GenBank/DDBJ whole genome shotgun (WGS) entry which is preliminary data.</text>
</comment>
<keyword evidence="3" id="KW-1185">Reference proteome</keyword>
<protein>
    <submittedName>
        <fullName evidence="2">Helix-turn-helix transcriptional regulator</fullName>
    </submittedName>
</protein>
<name>A0A934SNZ7_9BURK</name>
<dbReference type="Proteomes" id="UP000622890">
    <property type="component" value="Unassembled WGS sequence"/>
</dbReference>
<dbReference type="SUPFAM" id="SSF53850">
    <property type="entry name" value="Periplasmic binding protein-like II"/>
    <property type="match status" value="1"/>
</dbReference>
<dbReference type="InterPro" id="IPR036388">
    <property type="entry name" value="WH-like_DNA-bd_sf"/>
</dbReference>
<evidence type="ECO:0000259" key="1">
    <source>
        <dbReference type="Pfam" id="PF12727"/>
    </source>
</evidence>
<reference evidence="2" key="1">
    <citation type="submission" date="2021-01" db="EMBL/GenBank/DDBJ databases">
        <title>Genome sequence of strain Noviherbaspirillum sp. DKR-6.</title>
        <authorList>
            <person name="Chaudhary D.K."/>
        </authorList>
    </citation>
    <scope>NUCLEOTIDE SEQUENCE</scope>
    <source>
        <strain evidence="2">DKR-6</strain>
    </source>
</reference>
<evidence type="ECO:0000313" key="2">
    <source>
        <dbReference type="EMBL" id="MBK4733950.1"/>
    </source>
</evidence>
<dbReference type="AlphaFoldDB" id="A0A934SNZ7"/>
<dbReference type="EMBL" id="JAEPBG010000001">
    <property type="protein sequence ID" value="MBK4733950.1"/>
    <property type="molecule type" value="Genomic_DNA"/>
</dbReference>
<dbReference type="Pfam" id="PF12727">
    <property type="entry name" value="PBP_like"/>
    <property type="match status" value="1"/>
</dbReference>
<dbReference type="PANTHER" id="PTHR38431">
    <property type="entry name" value="BLL2305 PROTEIN"/>
    <property type="match status" value="1"/>
</dbReference>
<sequence>MRLRIRPRFFVERDGRDAYALERPLALLRAIEQCGNLRAACAEIPMSYRSAWDLLTEVEAILGGAVVEMTRGKGSVLTELGKRLIWAERLTHARFDPLLDSMAMEIDSEIQNAVHKARSPLKIYASHGFAVAAMNAHFEQVGAPVELSYRGSVEALRALARGACDIAGFHVPIGELEAPALEQFRELFNASQVIISVATRRQGLMVAHGNPKNLWTVRDLLRPDIVIVNRQQGSGTRVILDLLVRREGASAQDIAGYESVELTHAAVAAYVASGKADAGLGVETAARQFDLDFVPLLSERYFFVCERATLADARFQDVLAFLKTMQFRAQISKLPGYDAGSTGTVMELAQAFPELGMQGA</sequence>
<proteinExistence type="predicted"/>
<dbReference type="RefSeq" id="WP_200590656.1">
    <property type="nucleotide sequence ID" value="NZ_JAEPBG010000001.1"/>
</dbReference>
<gene>
    <name evidence="2" type="ORF">JJB74_04935</name>
</gene>
<organism evidence="2 3">
    <name type="scientific">Noviherbaspirillum pedocola</name>
    <dbReference type="NCBI Taxonomy" id="2801341"/>
    <lineage>
        <taxon>Bacteria</taxon>
        <taxon>Pseudomonadati</taxon>
        <taxon>Pseudomonadota</taxon>
        <taxon>Betaproteobacteria</taxon>
        <taxon>Burkholderiales</taxon>
        <taxon>Oxalobacteraceae</taxon>
        <taxon>Noviherbaspirillum</taxon>
    </lineage>
</organism>
<dbReference type="PANTHER" id="PTHR38431:SF1">
    <property type="entry name" value="BLL2305 PROTEIN"/>
    <property type="match status" value="1"/>
</dbReference>
<evidence type="ECO:0000313" key="3">
    <source>
        <dbReference type="Proteomes" id="UP000622890"/>
    </source>
</evidence>
<dbReference type="Gene3D" id="3.40.190.10">
    <property type="entry name" value="Periplasmic binding protein-like II"/>
    <property type="match status" value="1"/>
</dbReference>